<feature type="domain" description="G-protein coupled receptors family 3 profile" evidence="11">
    <location>
        <begin position="154"/>
        <end position="222"/>
    </location>
</feature>
<evidence type="ECO:0000256" key="5">
    <source>
        <dbReference type="ARBA" id="ARBA00023136"/>
    </source>
</evidence>
<evidence type="ECO:0000256" key="2">
    <source>
        <dbReference type="ARBA" id="ARBA00022692"/>
    </source>
</evidence>
<evidence type="ECO:0000256" key="4">
    <source>
        <dbReference type="ARBA" id="ARBA00023040"/>
    </source>
</evidence>
<reference evidence="13" key="1">
    <citation type="submission" date="2016-11" db="UniProtKB">
        <authorList>
            <consortium name="WormBaseParasite"/>
        </authorList>
    </citation>
    <scope>IDENTIFICATION</scope>
</reference>
<evidence type="ECO:0000313" key="12">
    <source>
        <dbReference type="Proteomes" id="UP000095280"/>
    </source>
</evidence>
<dbReference type="GO" id="GO:0004965">
    <property type="term" value="F:G protein-coupled GABA receptor activity"/>
    <property type="evidence" value="ECO:0007669"/>
    <property type="project" value="InterPro"/>
</dbReference>
<dbReference type="InterPro" id="IPR002455">
    <property type="entry name" value="GPCR3_GABA-B"/>
</dbReference>
<dbReference type="AlphaFoldDB" id="A0A1I8F8C7"/>
<dbReference type="PANTHER" id="PTHR10519:SF74">
    <property type="entry name" value="GAMMA-AMINOBUTYRIC ACID TYPE B RECEPTOR SUBUNIT 2"/>
    <property type="match status" value="1"/>
</dbReference>
<dbReference type="WBParaSite" id="maker-unitig_23850-snap-gene-0.1-mRNA-1">
    <property type="protein sequence ID" value="maker-unitig_23850-snap-gene-0.1-mRNA-1"/>
    <property type="gene ID" value="maker-unitig_23850-snap-gene-0.1"/>
</dbReference>
<accession>A0A1I8F8C7</accession>
<keyword evidence="12" id="KW-1185">Reference proteome</keyword>
<dbReference type="Proteomes" id="UP000095280">
    <property type="component" value="Unplaced"/>
</dbReference>
<feature type="region of interest" description="Disordered" evidence="9">
    <location>
        <begin position="28"/>
        <end position="49"/>
    </location>
</feature>
<evidence type="ECO:0000256" key="1">
    <source>
        <dbReference type="ARBA" id="ARBA00004141"/>
    </source>
</evidence>
<evidence type="ECO:0000259" key="11">
    <source>
        <dbReference type="Pfam" id="PF00003"/>
    </source>
</evidence>
<evidence type="ECO:0000256" key="8">
    <source>
        <dbReference type="ARBA" id="ARBA00023224"/>
    </source>
</evidence>
<feature type="compositionally biased region" description="Polar residues" evidence="9">
    <location>
        <begin position="28"/>
        <end position="37"/>
    </location>
</feature>
<dbReference type="PANTHER" id="PTHR10519">
    <property type="entry name" value="GABA-B RECEPTOR"/>
    <property type="match status" value="1"/>
</dbReference>
<dbReference type="GO" id="GO:0007214">
    <property type="term" value="P:gamma-aminobutyric acid signaling pathway"/>
    <property type="evidence" value="ECO:0007669"/>
    <property type="project" value="TreeGrafter"/>
</dbReference>
<proteinExistence type="predicted"/>
<keyword evidence="8" id="KW-0807">Transducer</keyword>
<evidence type="ECO:0000256" key="9">
    <source>
        <dbReference type="SAM" id="MobiDB-lite"/>
    </source>
</evidence>
<dbReference type="GO" id="GO:0038039">
    <property type="term" value="C:G protein-coupled receptor heterodimeric complex"/>
    <property type="evidence" value="ECO:0007669"/>
    <property type="project" value="TreeGrafter"/>
</dbReference>
<dbReference type="PRINTS" id="PR01176">
    <property type="entry name" value="GABABRECEPTR"/>
</dbReference>
<dbReference type="Pfam" id="PF00003">
    <property type="entry name" value="7tm_3"/>
    <property type="match status" value="1"/>
</dbReference>
<name>A0A1I8F8C7_9PLAT</name>
<keyword evidence="3 10" id="KW-1133">Transmembrane helix</keyword>
<feature type="transmembrane region" description="Helical" evidence="10">
    <location>
        <begin position="194"/>
        <end position="215"/>
    </location>
</feature>
<evidence type="ECO:0000256" key="6">
    <source>
        <dbReference type="ARBA" id="ARBA00023170"/>
    </source>
</evidence>
<evidence type="ECO:0000256" key="3">
    <source>
        <dbReference type="ARBA" id="ARBA00022989"/>
    </source>
</evidence>
<sequence>QHAAVTLICWPCFRLCGLLGDKRRVSAGSTSGSTRLMNSGAGPQRDVQRSEYTEAVQLANRHSRPSCSPVSRGWTSWTIGELCDRSTRSRVKFDERGDRSSKVEFYQLRNLTRDLVAKYDPISRRISWIKELWFSGGSPPVDEPQVEILSLLIGRPAAISIISASSLGMALSVAAVAVNFHYRKLRLIKMSSPLVNNVIGAGCLMCYASCIVMAANSQWSTSALKCWAQTGPADPRLLSRLRRHAGEDLAGAPHLHQRQAAQKWLAIKDSHLFAVILLLLVTDAIRPDRLGNRGPAQDAEGFPVVNRECQEEAEDGTVRRLEVAKCASERLNVWLGVLIGIKDRGVQLEALNDSKTIGVCVYNTTVMGLIGVALLSRAARLRPEPARHLAGGLHHPVRTTTLLLGVRKA</sequence>
<organism evidence="12 13">
    <name type="scientific">Macrostomum lignano</name>
    <dbReference type="NCBI Taxonomy" id="282301"/>
    <lineage>
        <taxon>Eukaryota</taxon>
        <taxon>Metazoa</taxon>
        <taxon>Spiralia</taxon>
        <taxon>Lophotrochozoa</taxon>
        <taxon>Platyhelminthes</taxon>
        <taxon>Rhabditophora</taxon>
        <taxon>Macrostomorpha</taxon>
        <taxon>Macrostomida</taxon>
        <taxon>Macrostomidae</taxon>
        <taxon>Macrostomum</taxon>
    </lineage>
</organism>
<evidence type="ECO:0000256" key="7">
    <source>
        <dbReference type="ARBA" id="ARBA00023180"/>
    </source>
</evidence>
<protein>
    <submittedName>
        <fullName evidence="13">G_PROTEIN_RECEP_F3_4 domain-containing protein</fullName>
    </submittedName>
</protein>
<keyword evidence="4" id="KW-0297">G-protein coupled receptor</keyword>
<evidence type="ECO:0000313" key="13">
    <source>
        <dbReference type="WBParaSite" id="maker-unitig_23850-snap-gene-0.1-mRNA-1"/>
    </source>
</evidence>
<feature type="transmembrane region" description="Helical" evidence="10">
    <location>
        <begin position="157"/>
        <end position="182"/>
    </location>
</feature>
<keyword evidence="6" id="KW-0675">Receptor</keyword>
<evidence type="ECO:0000256" key="10">
    <source>
        <dbReference type="SAM" id="Phobius"/>
    </source>
</evidence>
<dbReference type="InterPro" id="IPR017978">
    <property type="entry name" value="GPCR_3_C"/>
</dbReference>
<keyword evidence="2 10" id="KW-0812">Transmembrane</keyword>
<keyword evidence="7" id="KW-0325">Glycoprotein</keyword>
<comment type="subcellular location">
    <subcellularLocation>
        <location evidence="1">Membrane</location>
        <topology evidence="1">Multi-pass membrane protein</topology>
    </subcellularLocation>
</comment>
<keyword evidence="5 10" id="KW-0472">Membrane</keyword>